<feature type="transmembrane region" description="Helical" evidence="1">
    <location>
        <begin position="176"/>
        <end position="195"/>
    </location>
</feature>
<evidence type="ECO:0000256" key="1">
    <source>
        <dbReference type="SAM" id="Phobius"/>
    </source>
</evidence>
<protein>
    <submittedName>
        <fullName evidence="3">Abortive infection protein</fullName>
    </submittedName>
</protein>
<dbReference type="OrthoDB" id="275779at2157"/>
<keyword evidence="1" id="KW-0812">Transmembrane</keyword>
<gene>
    <name evidence="3" type="ordered locus">Mevan_1088</name>
</gene>
<dbReference type="KEGG" id="mvn:Mevan_1088"/>
<sequence length="322" mass="37368">MIESLIHFFYFFVSIIIYGVNLVHSLRIKFLEKIINSVIFVFNLVVILFSIYFTANYDFLVGFLIFIVSGIAFLLFWDRIFFDKFKKLFKMDVSFDNQIHRTLLSLSVYLLLNPVILWSFSANLMIITTIVPDFLELLAFQFVIFIFSFVGIGYGTRRNFIQTINRLNIKIPSIKYVIIGLISIVFLDKLIWNFFDVLGMIIQYINPYFGEQISKQVFFESTNVETAVKSVKIVSNTLLKIAFLSIVVGISEELLFRGAIQPRFGNVYTSILFSVLHAHYFSIIVFLGIFLISYVLGKIKEKSSTSTPILIHILYDFFSLLF</sequence>
<evidence type="ECO:0000313" key="3">
    <source>
        <dbReference type="EMBL" id="ABR54988.1"/>
    </source>
</evidence>
<dbReference type="Pfam" id="PF02517">
    <property type="entry name" value="Rce1-like"/>
    <property type="match status" value="1"/>
</dbReference>
<dbReference type="AlphaFoldDB" id="A6UR66"/>
<feature type="transmembrane region" description="Helical" evidence="1">
    <location>
        <begin position="6"/>
        <end position="23"/>
    </location>
</feature>
<dbReference type="InterPro" id="IPR003675">
    <property type="entry name" value="Rce1/LyrA-like_dom"/>
</dbReference>
<dbReference type="RefSeq" id="WP_012065903.1">
    <property type="nucleotide sequence ID" value="NC_009634.1"/>
</dbReference>
<accession>A6UR66</accession>
<dbReference type="Proteomes" id="UP000001107">
    <property type="component" value="Chromosome"/>
</dbReference>
<evidence type="ECO:0000259" key="2">
    <source>
        <dbReference type="Pfam" id="PF02517"/>
    </source>
</evidence>
<dbReference type="GeneID" id="5324578"/>
<keyword evidence="1" id="KW-0472">Membrane</keyword>
<feature type="transmembrane region" description="Helical" evidence="1">
    <location>
        <begin position="35"/>
        <end position="53"/>
    </location>
</feature>
<feature type="transmembrane region" description="Helical" evidence="1">
    <location>
        <begin position="103"/>
        <end position="131"/>
    </location>
</feature>
<dbReference type="STRING" id="406327.Mevan_1088"/>
<name>A6UR66_METVS</name>
<reference evidence="3" key="1">
    <citation type="submission" date="2007-06" db="EMBL/GenBank/DDBJ databases">
        <title>Complete sequence of Methanococcus vannielii SB.</title>
        <authorList>
            <consortium name="US DOE Joint Genome Institute"/>
            <person name="Copeland A."/>
            <person name="Lucas S."/>
            <person name="Lapidus A."/>
            <person name="Barry K."/>
            <person name="Glavina del Rio T."/>
            <person name="Dalin E."/>
            <person name="Tice H."/>
            <person name="Pitluck S."/>
            <person name="Chain P."/>
            <person name="Malfatti S."/>
            <person name="Shin M."/>
            <person name="Vergez L."/>
            <person name="Schmutz J."/>
            <person name="Larimer F."/>
            <person name="Land M."/>
            <person name="Hauser L."/>
            <person name="Kyrpides N."/>
            <person name="Anderson I."/>
            <person name="Sieprawska-Lupa M."/>
            <person name="Whitman W.B."/>
            <person name="Richardson P."/>
        </authorList>
    </citation>
    <scope>NUCLEOTIDE SEQUENCE [LARGE SCALE GENOMIC DNA]</scope>
    <source>
        <strain evidence="3">SB</strain>
    </source>
</reference>
<dbReference type="GO" id="GO:0080120">
    <property type="term" value="P:CAAX-box protein maturation"/>
    <property type="evidence" value="ECO:0007669"/>
    <property type="project" value="UniProtKB-ARBA"/>
</dbReference>
<organism evidence="3 4">
    <name type="scientific">Methanococcus vannielii (strain ATCC 35089 / DSM 1224 / JCM 13029 / OCM 148 / SB)</name>
    <dbReference type="NCBI Taxonomy" id="406327"/>
    <lineage>
        <taxon>Archaea</taxon>
        <taxon>Methanobacteriati</taxon>
        <taxon>Methanobacteriota</taxon>
        <taxon>Methanomada group</taxon>
        <taxon>Methanococci</taxon>
        <taxon>Methanococcales</taxon>
        <taxon>Methanococcaceae</taxon>
        <taxon>Methanococcus</taxon>
    </lineage>
</organism>
<dbReference type="EMBL" id="CP000742">
    <property type="protein sequence ID" value="ABR54988.1"/>
    <property type="molecule type" value="Genomic_DNA"/>
</dbReference>
<evidence type="ECO:0000313" key="4">
    <source>
        <dbReference type="Proteomes" id="UP000001107"/>
    </source>
</evidence>
<feature type="transmembrane region" description="Helical" evidence="1">
    <location>
        <begin position="59"/>
        <end position="82"/>
    </location>
</feature>
<keyword evidence="4" id="KW-1185">Reference proteome</keyword>
<keyword evidence="1" id="KW-1133">Transmembrane helix</keyword>
<dbReference type="HOGENOM" id="CLU_862250_0_0_2"/>
<feature type="domain" description="CAAX prenyl protease 2/Lysostaphin resistance protein A-like" evidence="2">
    <location>
        <begin position="236"/>
        <end position="318"/>
    </location>
</feature>
<feature type="transmembrane region" description="Helical" evidence="1">
    <location>
        <begin position="271"/>
        <end position="296"/>
    </location>
</feature>
<dbReference type="eggNOG" id="arCOG06588">
    <property type="taxonomic scope" value="Archaea"/>
</dbReference>
<feature type="transmembrane region" description="Helical" evidence="1">
    <location>
        <begin position="137"/>
        <end position="155"/>
    </location>
</feature>
<dbReference type="GO" id="GO:0004175">
    <property type="term" value="F:endopeptidase activity"/>
    <property type="evidence" value="ECO:0007669"/>
    <property type="project" value="UniProtKB-ARBA"/>
</dbReference>
<proteinExistence type="predicted"/>